<dbReference type="InterPro" id="IPR036282">
    <property type="entry name" value="Glutathione-S-Trfase_C_sf"/>
</dbReference>
<dbReference type="FunFam" id="3.40.30.10:FF:000044">
    <property type="entry name" value="Glutathione S-transferase GSTU6"/>
    <property type="match status" value="1"/>
</dbReference>
<proteinExistence type="inferred from homology"/>
<dbReference type="AlphaFoldDB" id="A0A7I8KDL4"/>
<evidence type="ECO:0000259" key="5">
    <source>
        <dbReference type="PROSITE" id="PS50404"/>
    </source>
</evidence>
<evidence type="ECO:0000256" key="3">
    <source>
        <dbReference type="ARBA" id="ARBA00047960"/>
    </source>
</evidence>
<keyword evidence="1 4" id="KW-0808">Transferase</keyword>
<dbReference type="OrthoDB" id="4951845at2759"/>
<feature type="domain" description="GST N-terminal" evidence="5">
    <location>
        <begin position="5"/>
        <end position="84"/>
    </location>
</feature>
<dbReference type="GO" id="GO:0006749">
    <property type="term" value="P:glutathione metabolic process"/>
    <property type="evidence" value="ECO:0007669"/>
    <property type="project" value="InterPro"/>
</dbReference>
<dbReference type="Pfam" id="PF13410">
    <property type="entry name" value="GST_C_2"/>
    <property type="match status" value="1"/>
</dbReference>
<dbReference type="SFLD" id="SFLDG00358">
    <property type="entry name" value="Main_(cytGST)"/>
    <property type="match status" value="1"/>
</dbReference>
<keyword evidence="4" id="KW-0963">Cytoplasm</keyword>
<dbReference type="Proteomes" id="UP000663760">
    <property type="component" value="Chromosome 4"/>
</dbReference>
<dbReference type="InterPro" id="IPR010987">
    <property type="entry name" value="Glutathione-S-Trfase_C-like"/>
</dbReference>
<comment type="subcellular location">
    <subcellularLocation>
        <location evidence="4">Cytoplasm</location>
        <location evidence="4">Cytosol</location>
    </subcellularLocation>
</comment>
<dbReference type="SFLD" id="SFLDS00019">
    <property type="entry name" value="Glutathione_Transferase_(cytos"/>
    <property type="match status" value="1"/>
</dbReference>
<feature type="domain" description="GST C-terminal" evidence="6">
    <location>
        <begin position="90"/>
        <end position="229"/>
    </location>
</feature>
<dbReference type="PROSITE" id="PS50404">
    <property type="entry name" value="GST_NTER"/>
    <property type="match status" value="1"/>
</dbReference>
<dbReference type="GO" id="GO:0004364">
    <property type="term" value="F:glutathione transferase activity"/>
    <property type="evidence" value="ECO:0007669"/>
    <property type="project" value="UniProtKB-UniRule"/>
</dbReference>
<name>A0A7I8KDL4_SPIIN</name>
<dbReference type="Pfam" id="PF02798">
    <property type="entry name" value="GST_N"/>
    <property type="match status" value="1"/>
</dbReference>
<evidence type="ECO:0000313" key="7">
    <source>
        <dbReference type="EMBL" id="CAA7395314.1"/>
    </source>
</evidence>
<gene>
    <name evidence="7" type="ORF">SI8410_04005975</name>
</gene>
<comment type="catalytic activity">
    <reaction evidence="3 4">
        <text>RX + glutathione = an S-substituted glutathione + a halide anion + H(+)</text>
        <dbReference type="Rhea" id="RHEA:16437"/>
        <dbReference type="ChEBI" id="CHEBI:15378"/>
        <dbReference type="ChEBI" id="CHEBI:16042"/>
        <dbReference type="ChEBI" id="CHEBI:17792"/>
        <dbReference type="ChEBI" id="CHEBI:57925"/>
        <dbReference type="ChEBI" id="CHEBI:90779"/>
        <dbReference type="EC" id="2.5.1.18"/>
    </reaction>
</comment>
<dbReference type="GO" id="GO:0005829">
    <property type="term" value="C:cytosol"/>
    <property type="evidence" value="ECO:0007669"/>
    <property type="project" value="UniProtKB-SubCell"/>
</dbReference>
<dbReference type="InterPro" id="IPR045074">
    <property type="entry name" value="GST_C_Tau"/>
</dbReference>
<dbReference type="FunFam" id="1.20.1050.10:FF:000023">
    <property type="entry name" value="Probable glutathione S-transferase GSTU6"/>
    <property type="match status" value="1"/>
</dbReference>
<dbReference type="SFLD" id="SFLDG01152">
    <property type="entry name" value="Main.3:_Omega-_and_Tau-like"/>
    <property type="match status" value="1"/>
</dbReference>
<dbReference type="PANTHER" id="PTHR11260">
    <property type="entry name" value="GLUTATHIONE S-TRANSFERASE, GST, SUPERFAMILY, GST DOMAIN CONTAINING"/>
    <property type="match status" value="1"/>
</dbReference>
<dbReference type="Gene3D" id="3.40.30.10">
    <property type="entry name" value="Glutaredoxin"/>
    <property type="match status" value="1"/>
</dbReference>
<dbReference type="InterPro" id="IPR040079">
    <property type="entry name" value="Glutathione_S-Trfase"/>
</dbReference>
<dbReference type="CDD" id="cd03185">
    <property type="entry name" value="GST_C_Tau"/>
    <property type="match status" value="1"/>
</dbReference>
<reference evidence="7" key="1">
    <citation type="submission" date="2020-02" db="EMBL/GenBank/DDBJ databases">
        <authorList>
            <person name="Scholz U."/>
            <person name="Mascher M."/>
            <person name="Fiebig A."/>
        </authorList>
    </citation>
    <scope>NUCLEOTIDE SEQUENCE</scope>
</reference>
<evidence type="ECO:0000313" key="8">
    <source>
        <dbReference type="Proteomes" id="UP000663760"/>
    </source>
</evidence>
<dbReference type="InterPro" id="IPR036249">
    <property type="entry name" value="Thioredoxin-like_sf"/>
</dbReference>
<dbReference type="SUPFAM" id="SSF52833">
    <property type="entry name" value="Thioredoxin-like"/>
    <property type="match status" value="1"/>
</dbReference>
<comment type="function">
    <text evidence="4">Is involved in the conjugation of reduced glutathione to a wide number of exogenous and endogenous hydrophobic electrophiles.</text>
</comment>
<dbReference type="PANTHER" id="PTHR11260:SF615">
    <property type="entry name" value="GLUTATHIONE S-TRANSFERASE U17"/>
    <property type="match status" value="1"/>
</dbReference>
<keyword evidence="8" id="KW-1185">Reference proteome</keyword>
<evidence type="ECO:0000256" key="2">
    <source>
        <dbReference type="ARBA" id="ARBA00025743"/>
    </source>
</evidence>
<dbReference type="SUPFAM" id="SSF47616">
    <property type="entry name" value="GST C-terminal domain-like"/>
    <property type="match status" value="1"/>
</dbReference>
<comment type="similarity">
    <text evidence="2">Belongs to the GST superfamily. Tau family.</text>
</comment>
<dbReference type="InterPro" id="IPR004045">
    <property type="entry name" value="Glutathione_S-Trfase_N"/>
</dbReference>
<evidence type="ECO:0000256" key="4">
    <source>
        <dbReference type="RuleBase" id="RU369102"/>
    </source>
</evidence>
<evidence type="ECO:0000256" key="1">
    <source>
        <dbReference type="ARBA" id="ARBA00022679"/>
    </source>
</evidence>
<organism evidence="7 8">
    <name type="scientific">Spirodela intermedia</name>
    <name type="common">Intermediate duckweed</name>
    <dbReference type="NCBI Taxonomy" id="51605"/>
    <lineage>
        <taxon>Eukaryota</taxon>
        <taxon>Viridiplantae</taxon>
        <taxon>Streptophyta</taxon>
        <taxon>Embryophyta</taxon>
        <taxon>Tracheophyta</taxon>
        <taxon>Spermatophyta</taxon>
        <taxon>Magnoliopsida</taxon>
        <taxon>Liliopsida</taxon>
        <taxon>Araceae</taxon>
        <taxon>Lemnoideae</taxon>
        <taxon>Spirodela</taxon>
    </lineage>
</organism>
<dbReference type="InterPro" id="IPR045073">
    <property type="entry name" value="Omega/Tau-like"/>
</dbReference>
<accession>A0A7I8KDL4</accession>
<evidence type="ECO:0000259" key="6">
    <source>
        <dbReference type="PROSITE" id="PS50405"/>
    </source>
</evidence>
<dbReference type="CDD" id="cd03058">
    <property type="entry name" value="GST_N_Tau"/>
    <property type="match status" value="1"/>
</dbReference>
<dbReference type="Gene3D" id="1.20.1050.10">
    <property type="match status" value="1"/>
</dbReference>
<protein>
    <recommendedName>
        <fullName evidence="4">Glutathione S-transferase</fullName>
        <ecNumber evidence="4">2.5.1.18</ecNumber>
    </recommendedName>
</protein>
<sequence>MAESEDVKVLGAWPSPFVMRARIALNLKKVDYEFIAETMHPKSELLLKSNPVYKKIPVLFHKGNPICESLIIVQYIDETWTSVHPILPADPYDRAIARFWAVYIDDKWNPRMREYNMANTDEERAAVAEQIFAGAKLLEEAFQTCGKGGKWFGGDAVGYVDIVLGSWLGWIRVTEKMSGLKILDGDKFPQLAAWADRVCAEEAVKSVMPEINKMLEFGATMMARLKAASSAK</sequence>
<dbReference type="PROSITE" id="PS50405">
    <property type="entry name" value="GST_CTER"/>
    <property type="match status" value="1"/>
</dbReference>
<dbReference type="EMBL" id="LR746267">
    <property type="protein sequence ID" value="CAA7395314.1"/>
    <property type="molecule type" value="Genomic_DNA"/>
</dbReference>
<dbReference type="EC" id="2.5.1.18" evidence="4"/>